<keyword evidence="11" id="KW-1185">Reference proteome</keyword>
<dbReference type="GO" id="GO:0034058">
    <property type="term" value="P:endosomal vesicle fusion"/>
    <property type="evidence" value="ECO:0007669"/>
    <property type="project" value="TreeGrafter"/>
</dbReference>
<protein>
    <submittedName>
        <fullName evidence="10">VPS39 protein</fullName>
    </submittedName>
</protein>
<gene>
    <name evidence="10" type="primary">Vps39</name>
    <name evidence="10" type="ORF">GTO95_0013981</name>
</gene>
<dbReference type="PROSITE" id="PS50219">
    <property type="entry name" value="CNH"/>
    <property type="match status" value="1"/>
</dbReference>
<dbReference type="InterPro" id="IPR054101">
    <property type="entry name" value="TMEM87A/B_GOLD"/>
</dbReference>
<feature type="transmembrane region" description="Helical" evidence="7">
    <location>
        <begin position="390"/>
        <end position="413"/>
    </location>
</feature>
<feature type="domain" description="CNH" evidence="9">
    <location>
        <begin position="651"/>
        <end position="919"/>
    </location>
</feature>
<reference evidence="10" key="1">
    <citation type="journal article" date="2021" name="Cell">
        <title>Tracing the genetic footprints of vertebrate landing in non-teleost ray-finned fishes.</title>
        <authorList>
            <person name="Bi X."/>
            <person name="Wang K."/>
            <person name="Yang L."/>
            <person name="Pan H."/>
            <person name="Jiang H."/>
            <person name="Wei Q."/>
            <person name="Fang M."/>
            <person name="Yu H."/>
            <person name="Zhu C."/>
            <person name="Cai Y."/>
            <person name="He Y."/>
            <person name="Gan X."/>
            <person name="Zeng H."/>
            <person name="Yu D."/>
            <person name="Zhu Y."/>
            <person name="Jiang H."/>
            <person name="Qiu Q."/>
            <person name="Yang H."/>
            <person name="Zhang Y.E."/>
            <person name="Wang W."/>
            <person name="Zhu M."/>
            <person name="He S."/>
            <person name="Zhang G."/>
        </authorList>
    </citation>
    <scope>NUCLEOTIDE SEQUENCE</scope>
    <source>
        <strain evidence="10">Allg_001</strain>
    </source>
</reference>
<feature type="transmembrane region" description="Helical" evidence="7">
    <location>
        <begin position="492"/>
        <end position="513"/>
    </location>
</feature>
<dbReference type="GO" id="GO:0000139">
    <property type="term" value="C:Golgi membrane"/>
    <property type="evidence" value="ECO:0007669"/>
    <property type="project" value="UniProtKB-SubCell"/>
</dbReference>
<comment type="subcellular location">
    <subcellularLocation>
        <location evidence="1">Endomembrane system</location>
        <topology evidence="1">Peripheral membrane protein</topology>
    </subcellularLocation>
    <subcellularLocation>
        <location evidence="2">Golgi apparatus membrane</location>
        <topology evidence="2">Multi-pass membrane protein</topology>
    </subcellularLocation>
</comment>
<evidence type="ECO:0000313" key="11">
    <source>
        <dbReference type="Proteomes" id="UP000736164"/>
    </source>
</evidence>
<feature type="signal peptide" evidence="8">
    <location>
        <begin position="1"/>
        <end position="23"/>
    </location>
</feature>
<feature type="transmembrane region" description="Helical" evidence="7">
    <location>
        <begin position="363"/>
        <end position="384"/>
    </location>
</feature>
<dbReference type="GO" id="GO:0006886">
    <property type="term" value="P:intracellular protein transport"/>
    <property type="evidence" value="ECO:0007669"/>
    <property type="project" value="UniProtKB-UniRule"/>
</dbReference>
<dbReference type="PANTHER" id="PTHR12894">
    <property type="entry name" value="CNH DOMAIN CONTAINING"/>
    <property type="match status" value="1"/>
</dbReference>
<dbReference type="InterPro" id="IPR032914">
    <property type="entry name" value="Vam6/VPS39/TRAP1"/>
</dbReference>
<evidence type="ECO:0000256" key="5">
    <source>
        <dbReference type="ARBA" id="ARBA00038201"/>
    </source>
</evidence>
<dbReference type="PROSITE" id="PS50236">
    <property type="entry name" value="CHCR"/>
    <property type="match status" value="1"/>
</dbReference>
<feature type="transmembrane region" description="Helical" evidence="7">
    <location>
        <begin position="258"/>
        <end position="280"/>
    </location>
</feature>
<dbReference type="PANTHER" id="PTHR12894:SF49">
    <property type="entry name" value="VAM6_VPS39-LIKE PROTEIN"/>
    <property type="match status" value="1"/>
</dbReference>
<keyword evidence="4 7" id="KW-0472">Membrane</keyword>
<feature type="non-terminal residue" evidence="10">
    <location>
        <position position="1"/>
    </location>
</feature>
<dbReference type="EMBL" id="JAAWVO010007461">
    <property type="protein sequence ID" value="MBN3312660.1"/>
    <property type="molecule type" value="Genomic_DNA"/>
</dbReference>
<evidence type="ECO:0000256" key="6">
    <source>
        <dbReference type="PROSITE-ProRule" id="PRU01006"/>
    </source>
</evidence>
<keyword evidence="7" id="KW-1133">Transmembrane helix</keyword>
<dbReference type="Pfam" id="PF21901">
    <property type="entry name" value="TMEM87A-B_GOLD"/>
    <property type="match status" value="2"/>
</dbReference>
<dbReference type="InterPro" id="IPR019452">
    <property type="entry name" value="VPS39/TGF_beta_rcpt-assoc_1"/>
</dbReference>
<comment type="caution">
    <text evidence="10">The sequence shown here is derived from an EMBL/GenBank/DDBJ whole genome shotgun (WGS) entry which is preliminary data.</text>
</comment>
<accession>A0A8J7NGZ3</accession>
<evidence type="ECO:0000256" key="8">
    <source>
        <dbReference type="SAM" id="SignalP"/>
    </source>
</evidence>
<dbReference type="Pfam" id="PF10367">
    <property type="entry name" value="zf-Vps39_C"/>
    <property type="match status" value="1"/>
</dbReference>
<feature type="chain" id="PRO_5035279264" evidence="8">
    <location>
        <begin position="24"/>
        <end position="1512"/>
    </location>
</feature>
<keyword evidence="8" id="KW-0732">Signal</keyword>
<dbReference type="Pfam" id="PF00780">
    <property type="entry name" value="CNH"/>
    <property type="match status" value="1"/>
</dbReference>
<feature type="non-terminal residue" evidence="10">
    <location>
        <position position="1512"/>
    </location>
</feature>
<dbReference type="SMART" id="SM00036">
    <property type="entry name" value="CNH"/>
    <property type="match status" value="1"/>
</dbReference>
<evidence type="ECO:0000313" key="10">
    <source>
        <dbReference type="EMBL" id="MBN3312660.1"/>
    </source>
</evidence>
<keyword evidence="3" id="KW-0333">Golgi apparatus</keyword>
<keyword evidence="7" id="KW-0812">Transmembrane</keyword>
<dbReference type="InterPro" id="IPR000547">
    <property type="entry name" value="Clathrin_H-chain/VPS_repeat"/>
</dbReference>
<feature type="transmembrane region" description="Helical" evidence="7">
    <location>
        <begin position="567"/>
        <end position="584"/>
    </location>
</feature>
<organism evidence="10 11">
    <name type="scientific">Atractosteus spatula</name>
    <name type="common">Alligator gar</name>
    <name type="synonym">Lepisosteus spatula</name>
    <dbReference type="NCBI Taxonomy" id="7917"/>
    <lineage>
        <taxon>Eukaryota</taxon>
        <taxon>Metazoa</taxon>
        <taxon>Chordata</taxon>
        <taxon>Craniata</taxon>
        <taxon>Vertebrata</taxon>
        <taxon>Euteleostomi</taxon>
        <taxon>Actinopterygii</taxon>
        <taxon>Neopterygii</taxon>
        <taxon>Holostei</taxon>
        <taxon>Semionotiformes</taxon>
        <taxon>Lepisosteidae</taxon>
        <taxon>Atractosteus</taxon>
    </lineage>
</organism>
<evidence type="ECO:0000256" key="4">
    <source>
        <dbReference type="ARBA" id="ARBA00023136"/>
    </source>
</evidence>
<dbReference type="GO" id="GO:0006914">
    <property type="term" value="P:autophagy"/>
    <property type="evidence" value="ECO:0007669"/>
    <property type="project" value="TreeGrafter"/>
</dbReference>
<comment type="similarity">
    <text evidence="5">Belongs to the VAM6/VPS39 family.</text>
</comment>
<evidence type="ECO:0000256" key="7">
    <source>
        <dbReference type="SAM" id="Phobius"/>
    </source>
</evidence>
<evidence type="ECO:0000259" key="9">
    <source>
        <dbReference type="PROSITE" id="PS50219"/>
    </source>
</evidence>
<dbReference type="Proteomes" id="UP000736164">
    <property type="component" value="Unassembled WGS sequence"/>
</dbReference>
<evidence type="ECO:0000256" key="2">
    <source>
        <dbReference type="ARBA" id="ARBA00004653"/>
    </source>
</evidence>
<dbReference type="Pfam" id="PF10366">
    <property type="entry name" value="Vps39_1"/>
    <property type="match status" value="1"/>
</dbReference>
<evidence type="ECO:0000256" key="1">
    <source>
        <dbReference type="ARBA" id="ARBA00004184"/>
    </source>
</evidence>
<dbReference type="InterPro" id="IPR019453">
    <property type="entry name" value="VPS39/TGFA1_Znf"/>
</dbReference>
<dbReference type="InterPro" id="IPR001180">
    <property type="entry name" value="CNH_dom"/>
</dbReference>
<feature type="transmembrane region" description="Helical" evidence="7">
    <location>
        <begin position="292"/>
        <end position="311"/>
    </location>
</feature>
<name>A0A8J7NGZ3_ATRSP</name>
<feature type="repeat" description="CHCR" evidence="6">
    <location>
        <begin position="1195"/>
        <end position="1374"/>
    </location>
</feature>
<proteinExistence type="inferred from homology"/>
<sequence length="1512" mass="173769">MPELSAFLPCFFFFLLGLWSSNGAEVSRWSIPVSSVSKDVAVFRKTLFANSTIYMQFHHTNSCDNTMSFNVSWYLRSSVCYNEVFNTADKGAASMFLSDHMLKENWTGYYSQGSMFFDNCSQLIKPQDKGAASMFLSDHMLKENWTGYYSQGSMFFDNCSQLIKPQIYYKEFVPYQALTSEGSKPQNKTFPQRWSEKPTLNAVAKAWQDRPYMFIVKIVTIRHDDNKSTQQAYDDSTGELTMTVEMKGPREYSSPADWPLMIFFMVMCIVYVLFGALWLLWCICYWKDLLRIQFWIGAVILLGMLEKAVFYSEYQNIRYKGEYIQGAVIFAELLSALKRSLARILVLIVSLGYGIVKPRLGTTVHRLAAVGLLYLLFSSVEGVLRVTGGFYGTVALVANLSLSLIDSCVMWWISFTIRLLKLRKNVVKLALYRHFTNTLIFSVLGERPLLTLQPWGGGGGGLCGHGLPTVISSCAHAASINMARFIMKLHRAYSLAMWPSHIFISLSQTIRLLKLRKNVVKLALYRHFTNTLIFSVLASMIFIIWTTKVFKMVDCQTGWRDLWVDDAFWRLLFSTILLVIMVLLRPSVNSQRFSYSPLIDEDEEDEAKEPMLNEAFGHSQPYLMTRSRAEKVAEPAMHDAYEAVPILEKLPLQIDCMAAWEDWLLVGTKPGHLLLYRVKKDSGSNRFEVTLEKSNKNFSKKIQQLYVVSQYKILVSLLENNIHVHDLLTFQQITVVSKAKGATLFACDLQQSSEGEAKLRMCVAVKKRLQLYYWKDRDFHELQGDFGAPDVPKSMAWCENSICVGFKRDYYLIRMDGRGSFKELFPTGKQLEPLVAPLADGKVAVGQDDLTVVLNEEGVCTQKCALNWTDIPIAMEHQPPYIIAVLPRYVEIRTFEPRLLVQSVELQRPRFISSAGPNIVYVASNHFVWRLVPVSIATQIRQLLQDKQFELALQLAKMKDDSDGDKKQQIHHIQNLYAFNLFCQKRFDDSMQVFAKLGTDPTHVIGLYPDLLPSDYRRQLHYPNPLPNLSGAELEKAHLALIDYLTQKRSHLVKQLNDSDPSTTSPLMEGTPTIKSRKKLLQIIDTTLLKCYLHTNVALVAPLLRLENNHCHIEESEYVLKKAHKYSELIILYEKKGLHKKALQVLLDQSTKANSPLKGHERTVQYLQRLGMENLGIIFEFSPWVLKNCPEDGLKIFTEDLTEVETLPREKVLNFLKEGFKELAIPYLEHIISVWEEEEPEFHNCLIELYLERVQALMKEYLNSLPEDETPVPAGQEEGELGEFRNKLLKFLESSTRYEPERLISDFPFDGLLEERALLLGRMGKHEQALFIYVHILKDIRMAEEYCHRHYDRVTDGNKDVYLSLLRMYLSPPDVHCLGPIKMELLEPQANLQAALQVLELHHSKLNTTKAINLLPANTQIREIRVFLESVLEENAKKKRFDQVLKSLLHAEFLRVKEERIFHQQVKCIITEEKTCRVCKKKIGNSAFARYPNGVVVHYFCCKDRSLCPTEL</sequence>
<dbReference type="InterPro" id="IPR053937">
    <property type="entry name" value="GOST_TM"/>
</dbReference>
<feature type="transmembrane region" description="Helical" evidence="7">
    <location>
        <begin position="525"/>
        <end position="546"/>
    </location>
</feature>
<evidence type="ECO:0000256" key="3">
    <source>
        <dbReference type="ARBA" id="ARBA00023034"/>
    </source>
</evidence>
<dbReference type="Pfam" id="PF06814">
    <property type="entry name" value="GOST_TM"/>
    <property type="match status" value="2"/>
</dbReference>